<dbReference type="AlphaFoldDB" id="A0A088RLX2"/>
<protein>
    <recommendedName>
        <fullName evidence="2">CH-like domain-containing protein</fullName>
    </recommendedName>
</protein>
<dbReference type="PANTHER" id="PTHR12509">
    <property type="entry name" value="SPERMATOGENESIS-ASSOCIATED 4-RELATED"/>
    <property type="match status" value="1"/>
</dbReference>
<feature type="region of interest" description="Disordered" evidence="1">
    <location>
        <begin position="753"/>
        <end position="775"/>
    </location>
</feature>
<proteinExistence type="predicted"/>
<dbReference type="InterPro" id="IPR010441">
    <property type="entry name" value="CH_2"/>
</dbReference>
<dbReference type="Proteomes" id="UP000063063">
    <property type="component" value="Chromosome 10"/>
</dbReference>
<evidence type="ECO:0000313" key="4">
    <source>
        <dbReference type="Proteomes" id="UP000063063"/>
    </source>
</evidence>
<feature type="compositionally biased region" description="Low complexity" evidence="1">
    <location>
        <begin position="753"/>
        <end position="767"/>
    </location>
</feature>
<dbReference type="eggNOG" id="ENOG502QU8V">
    <property type="taxonomic scope" value="Eukaryota"/>
</dbReference>
<organism evidence="3 4">
    <name type="scientific">Leishmania panamensis</name>
    <dbReference type="NCBI Taxonomy" id="5679"/>
    <lineage>
        <taxon>Eukaryota</taxon>
        <taxon>Discoba</taxon>
        <taxon>Euglenozoa</taxon>
        <taxon>Kinetoplastea</taxon>
        <taxon>Metakinetoplastina</taxon>
        <taxon>Trypanosomatida</taxon>
        <taxon>Trypanosomatidae</taxon>
        <taxon>Leishmaniinae</taxon>
        <taxon>Leishmania</taxon>
        <taxon>Leishmania guyanensis species complex</taxon>
    </lineage>
</organism>
<feature type="region of interest" description="Disordered" evidence="1">
    <location>
        <begin position="1"/>
        <end position="20"/>
    </location>
</feature>
<name>A0A088RLX2_LEIPA</name>
<dbReference type="GO" id="GO:0051493">
    <property type="term" value="P:regulation of cytoskeleton organization"/>
    <property type="evidence" value="ECO:0007669"/>
    <property type="project" value="TreeGrafter"/>
</dbReference>
<gene>
    <name evidence="3" type="ORF">LPMP_100940</name>
</gene>
<accession>A0A088RLX2</accession>
<dbReference type="KEGG" id="lpan:LPMP_100940"/>
<dbReference type="VEuPathDB" id="TriTrypDB:LPAL13_100016200"/>
<dbReference type="Gene3D" id="1.10.418.10">
    <property type="entry name" value="Calponin-like domain"/>
    <property type="match status" value="1"/>
</dbReference>
<evidence type="ECO:0000313" key="3">
    <source>
        <dbReference type="EMBL" id="AIN96164.1"/>
    </source>
</evidence>
<dbReference type="InterPro" id="IPR052111">
    <property type="entry name" value="Spermatogenesis_Ciliary_MAP"/>
</dbReference>
<keyword evidence="4" id="KW-1185">Reference proteome</keyword>
<sequence length="1261" mass="130265">MTHASSSEAGSAAARRSSTMGKESASVASSLAAAAPPFSLRTGAVLPRAILAWLQSLQLGSFVKYPKRDLANGYVFAHICAHYWPHVPLHSFENKAGAASKQSNWFVLRKVLHQQGVEVSAAMVDGMMNGADGCAGAFLQQLYTVLTGKHVDIEVVPLEDALPDVPANKVPVYMPASTGGAAARRRYGGGANDPHPSTHVDSRGGFAGRCDKPASLFGAAVAAGSILSDVGGKDVRSAAPVLLSPLPPSLPMLKHTKPITSQAPALTAEAATADKPLLHVAVRAAGHVSTVLPLQRPAESAAADAAGGPIPSHGSSMAGAWFCMKVRESVPADALEVLMRGNEATATPMSSLPVTLRWLSAYPSGEWDLEGERNVTLGSTGRDGYDAQQAVLRTGVWEAILSAVPELAQILMHHGGHGLDVLVDCLFASVANAQSRLRGGSESDAGGGVPFAFVRNALHFSAVLLATLSDFNVHHAVACFKTYLAASPTFAQAVRGLHWPLAANYAELITAVLPANRRLAAPLLNSLWVTIECVVRDSAAEEATLDADATAGDGESSAAGAENAAQLCLLVLLRALLTSLPPISAGAAACMPLETPMGSHPQASAGGRTATSPARRSASRSGRSTAIAVLTSQDAITNTLVQLAQQRSAAALQHAAMSRTNASSVSVDEAAAAVALAVQVLRMELRPSLMAACVVGRPFFDVYNTLFPLPDNTATPTSTNASSPTLSVLRAQWLRWCLQRWFELGLPSHSPVASADADMSSPSSSHPHQQHQRVSHASLSFGVRDGGDHHTIATTLATAHDVSVDSHEMRALWAGVQTLCRELSSAVESSDPAEKESRLLAASALAELLPFLPAKYKAEGTDATRTLITVAAKKPGGVVSAAAVASDAADGDGQLSDVAVTSPHADDGGSIFAEDAAEAALRVFVHEATPAQMRSILACTSKSRACAAAQEAEALVDEAPWVVHRYVGPLKPSGFPVENCTLLLVKAALSVLNGGGGRTGNLSSGTGSPSRSVAVEEKDVSFTGNAGGARRLAARAAVVAREGQVEEKIAERVRWLASLLVEGRAGVGGGAPLLFLGRRNGDSGTGRRSTSSVRQDPTVVTSAASKAEVRQWQAVLARCYEDVVLVIQAASLRLRQRGGTGAGGGPAAASVRQGTGNATETAAAAAVAHVSEAVGKELLMLAQKAEGVVCTLWRELAPALASPTASGSKGEAERYFLSGAASPAAPNPTFMGVPLVSFLEGVSQEEVVTAVSWIFSVAGAS</sequence>
<reference evidence="3 4" key="1">
    <citation type="journal article" date="2015" name="Sci. Rep.">
        <title>The genome of Leishmania panamensis: insights into genomics of the L. (Viannia) subgenus.</title>
        <authorList>
            <person name="Llanes A."/>
            <person name="Restrepo C.M."/>
            <person name="Vecchio G.D."/>
            <person name="Anguizola F.J."/>
            <person name="Lleonart R."/>
        </authorList>
    </citation>
    <scope>NUCLEOTIDE SEQUENCE [LARGE SCALE GENOMIC DNA]</scope>
    <source>
        <strain evidence="3 4">MHOM/PA/94/PSC-1</strain>
    </source>
</reference>
<dbReference type="InterPro" id="IPR036872">
    <property type="entry name" value="CH_dom_sf"/>
</dbReference>
<dbReference type="OrthoDB" id="62528at2759"/>
<feature type="region of interest" description="Disordered" evidence="1">
    <location>
        <begin position="599"/>
        <end position="623"/>
    </location>
</feature>
<evidence type="ECO:0000256" key="1">
    <source>
        <dbReference type="SAM" id="MobiDB-lite"/>
    </source>
</evidence>
<dbReference type="GeneID" id="22572831"/>
<dbReference type="PANTHER" id="PTHR12509:SF8">
    <property type="entry name" value="SPERMATOGENESIS-ASSOCIATED PROTEIN 4"/>
    <property type="match status" value="1"/>
</dbReference>
<evidence type="ECO:0000259" key="2">
    <source>
        <dbReference type="Pfam" id="PF06294"/>
    </source>
</evidence>
<feature type="domain" description="CH-like" evidence="2">
    <location>
        <begin position="51"/>
        <end position="144"/>
    </location>
</feature>
<dbReference type="VEuPathDB" id="TriTrypDB:LPMP_100940"/>
<dbReference type="EMBL" id="CP009379">
    <property type="protein sequence ID" value="AIN96164.1"/>
    <property type="molecule type" value="Genomic_DNA"/>
</dbReference>
<feature type="compositionally biased region" description="Low complexity" evidence="1">
    <location>
        <begin position="608"/>
        <end position="623"/>
    </location>
</feature>
<dbReference type="Pfam" id="PF06294">
    <property type="entry name" value="CH_2"/>
    <property type="match status" value="1"/>
</dbReference>
<dbReference type="GO" id="GO:0008017">
    <property type="term" value="F:microtubule binding"/>
    <property type="evidence" value="ECO:0007669"/>
    <property type="project" value="TreeGrafter"/>
</dbReference>
<dbReference type="RefSeq" id="XP_010696817.1">
    <property type="nucleotide sequence ID" value="XM_010698515.1"/>
</dbReference>
<dbReference type="GO" id="GO:0005930">
    <property type="term" value="C:axoneme"/>
    <property type="evidence" value="ECO:0007669"/>
    <property type="project" value="TreeGrafter"/>
</dbReference>